<gene>
    <name evidence="1" type="ORF">O987_14885</name>
</gene>
<name>A0A076PJS0_COMTE</name>
<dbReference type="KEGG" id="ctes:O987_14885"/>
<dbReference type="EMBL" id="CP006704">
    <property type="protein sequence ID" value="AIJ47089.1"/>
    <property type="molecule type" value="Genomic_DNA"/>
</dbReference>
<dbReference type="HOGENOM" id="CLU_1737420_0_0_4"/>
<proteinExistence type="predicted"/>
<accession>A0A076PJS0</accession>
<reference evidence="1 2" key="1">
    <citation type="journal article" date="2014" name="Genome Announc.">
        <title>Complete Genome Sequence of Polychlorinated Biphenyl Degrader Comamonas testosteroni TK102 (NBRC 109938).</title>
        <authorList>
            <person name="Fukuda K."/>
            <person name="Hosoyama A."/>
            <person name="Tsuchikane K."/>
            <person name="Ohji S."/>
            <person name="Yamazoe A."/>
            <person name="Fujita N."/>
            <person name="Shintani M."/>
            <person name="Kimbara K."/>
        </authorList>
    </citation>
    <scope>NUCLEOTIDE SEQUENCE [LARGE SCALE GENOMIC DNA]</scope>
    <source>
        <strain evidence="1">TK102</strain>
    </source>
</reference>
<dbReference type="Proteomes" id="UP000028782">
    <property type="component" value="Chromosome"/>
</dbReference>
<evidence type="ECO:0000313" key="2">
    <source>
        <dbReference type="Proteomes" id="UP000028782"/>
    </source>
</evidence>
<organism evidence="1 2">
    <name type="scientific">Comamonas testosteroni TK102</name>
    <dbReference type="NCBI Taxonomy" id="1392005"/>
    <lineage>
        <taxon>Bacteria</taxon>
        <taxon>Pseudomonadati</taxon>
        <taxon>Pseudomonadota</taxon>
        <taxon>Betaproteobacteria</taxon>
        <taxon>Burkholderiales</taxon>
        <taxon>Comamonadaceae</taxon>
        <taxon>Comamonas</taxon>
    </lineage>
</organism>
<dbReference type="RefSeq" id="WP_003054949.1">
    <property type="nucleotide sequence ID" value="NZ_CP006704.1"/>
</dbReference>
<evidence type="ECO:0000313" key="1">
    <source>
        <dbReference type="EMBL" id="AIJ47089.1"/>
    </source>
</evidence>
<sequence>MSYQKSGNDLFIQLVQQFRSYTDAAVLWVLLKERGDIGEIAITSGSITEVELCRTIPLPTVKRTLQRLQETGFINVRVQKNTKTLVTVNRDAVLDLLRQPIAERLPSVSKKHFPFIDGWNEDIAKEAAQVAIENASADEGGKSGEVPDAG</sequence>
<dbReference type="AlphaFoldDB" id="A0A076PJS0"/>
<protein>
    <submittedName>
        <fullName evidence="1">Uncharacterized protein</fullName>
    </submittedName>
</protein>